<sequence length="153" mass="17374">MSQTAIDKIWQQYRQQHSEAPDTYAAWAFGDSEEMADALVELVAEGKKTATASNYLLYELENEDLPQVGQLNIILDGKGSPKLIVKTTNVTVVPFDEVTENHAFNEGEGDCSLAYWREVHEAFFKRELAPLGKDFHEKILVVCEDFEVVYKKE</sequence>
<reference evidence="2 3" key="1">
    <citation type="submission" date="2017-08" db="EMBL/GenBank/DDBJ databases">
        <title>Complete Genome Sequence of Bacillus kochii Oregon-R-modENCODE STRAIN BDGP4, isolated from Drosophila melanogaster gut.</title>
        <authorList>
            <person name="Wan K.H."/>
            <person name="Yu C."/>
            <person name="Park S."/>
            <person name="Hammonds A.S."/>
            <person name="Booth B.W."/>
            <person name="Celniker S.E."/>
        </authorList>
    </citation>
    <scope>NUCLEOTIDE SEQUENCE [LARGE SCALE GENOMIC DNA]</scope>
    <source>
        <strain evidence="2 3">BDGP4</strain>
    </source>
</reference>
<dbReference type="Gene3D" id="3.10.400.10">
    <property type="entry name" value="Sulfate adenylyltransferase"/>
    <property type="match status" value="1"/>
</dbReference>
<feature type="domain" description="ASCH" evidence="1">
    <location>
        <begin position="27"/>
        <end position="150"/>
    </location>
</feature>
<protein>
    <submittedName>
        <fullName evidence="2">RNA-binding protein</fullName>
    </submittedName>
</protein>
<dbReference type="RefSeq" id="WP_095370589.1">
    <property type="nucleotide sequence ID" value="NZ_CP022983.1"/>
</dbReference>
<gene>
    <name evidence="2" type="ORF">CKF48_06545</name>
</gene>
<dbReference type="Pfam" id="PF04266">
    <property type="entry name" value="ASCH"/>
    <property type="match status" value="1"/>
</dbReference>
<accession>A0A248TFM2</accession>
<dbReference type="PIRSF" id="PIRSF021320">
    <property type="entry name" value="DUF984"/>
    <property type="match status" value="1"/>
</dbReference>
<dbReference type="InterPro" id="IPR007374">
    <property type="entry name" value="ASCH_domain"/>
</dbReference>
<dbReference type="SUPFAM" id="SSF88697">
    <property type="entry name" value="PUA domain-like"/>
    <property type="match status" value="1"/>
</dbReference>
<dbReference type="PANTHER" id="PTHR39203">
    <property type="entry name" value="CYTOPLASMIC PROTEIN-RELATED"/>
    <property type="match status" value="1"/>
</dbReference>
<dbReference type="KEGG" id="bko:CKF48_06545"/>
<organism evidence="2 3">
    <name type="scientific">Cytobacillus kochii</name>
    <dbReference type="NCBI Taxonomy" id="859143"/>
    <lineage>
        <taxon>Bacteria</taxon>
        <taxon>Bacillati</taxon>
        <taxon>Bacillota</taxon>
        <taxon>Bacilli</taxon>
        <taxon>Bacillales</taxon>
        <taxon>Bacillaceae</taxon>
        <taxon>Cytobacillus</taxon>
    </lineage>
</organism>
<evidence type="ECO:0000259" key="1">
    <source>
        <dbReference type="SMART" id="SM01022"/>
    </source>
</evidence>
<dbReference type="PANTHER" id="PTHR39203:SF1">
    <property type="entry name" value="CYTOPLASMIC PROTEIN"/>
    <property type="match status" value="1"/>
</dbReference>
<name>A0A248TFM2_9BACI</name>
<evidence type="ECO:0000313" key="2">
    <source>
        <dbReference type="EMBL" id="ASV67014.1"/>
    </source>
</evidence>
<proteinExistence type="predicted"/>
<dbReference type="InterPro" id="IPR015947">
    <property type="entry name" value="PUA-like_sf"/>
</dbReference>
<dbReference type="OrthoDB" id="9807542at2"/>
<keyword evidence="3" id="KW-1185">Reference proteome</keyword>
<dbReference type="AlphaFoldDB" id="A0A248TFM2"/>
<dbReference type="Proteomes" id="UP000215137">
    <property type="component" value="Chromosome"/>
</dbReference>
<dbReference type="CDD" id="cd06553">
    <property type="entry name" value="ASCH_Ef3133_like"/>
    <property type="match status" value="1"/>
</dbReference>
<dbReference type="InterPro" id="IPR009326">
    <property type="entry name" value="DUF984"/>
</dbReference>
<dbReference type="EMBL" id="CP022983">
    <property type="protein sequence ID" value="ASV67014.1"/>
    <property type="molecule type" value="Genomic_DNA"/>
</dbReference>
<dbReference type="SMART" id="SM01022">
    <property type="entry name" value="ASCH"/>
    <property type="match status" value="1"/>
</dbReference>
<evidence type="ECO:0000313" key="3">
    <source>
        <dbReference type="Proteomes" id="UP000215137"/>
    </source>
</evidence>